<protein>
    <submittedName>
        <fullName evidence="1">Uncharacterized protein</fullName>
    </submittedName>
</protein>
<gene>
    <name evidence="1" type="ORF">C7I85_22900</name>
</gene>
<dbReference type="EMBL" id="PXYL01000015">
    <property type="protein sequence ID" value="PSJ57090.1"/>
    <property type="molecule type" value="Genomic_DNA"/>
</dbReference>
<dbReference type="Proteomes" id="UP000240653">
    <property type="component" value="Unassembled WGS sequence"/>
</dbReference>
<sequence length="116" mass="11376">MVEAAVMAFTAEAVEATGAFVVEASHAMESTHATEAVTAAHATKAVSTATKAAAAVTAAAAKAASAATTAVDKLQAAAHAVGGLADQNGWLRFTLAGSRGAARIPRLAVCCGHCGR</sequence>
<name>A0A2P7S3N6_9HYPH</name>
<comment type="caution">
    <text evidence="1">The sequence shown here is derived from an EMBL/GenBank/DDBJ whole genome shotgun (WGS) entry which is preliminary data.</text>
</comment>
<dbReference type="AlphaFoldDB" id="A0A2P7S3N6"/>
<keyword evidence="2" id="KW-1185">Reference proteome</keyword>
<organism evidence="1 2">
    <name type="scientific">Pseudaminobacter soli</name>
    <name type="common">ex Li et al. 2025</name>
    <dbReference type="NCBI Taxonomy" id="1295366"/>
    <lineage>
        <taxon>Bacteria</taxon>
        <taxon>Pseudomonadati</taxon>
        <taxon>Pseudomonadota</taxon>
        <taxon>Alphaproteobacteria</taxon>
        <taxon>Hyphomicrobiales</taxon>
        <taxon>Phyllobacteriaceae</taxon>
        <taxon>Pseudaminobacter</taxon>
    </lineage>
</organism>
<evidence type="ECO:0000313" key="2">
    <source>
        <dbReference type="Proteomes" id="UP000240653"/>
    </source>
</evidence>
<accession>A0A2P7S3N6</accession>
<reference evidence="1 2" key="1">
    <citation type="submission" date="2018-03" db="EMBL/GenBank/DDBJ databases">
        <title>The draft genome of Mesorhizobium soli JCM 19897.</title>
        <authorList>
            <person name="Li L."/>
            <person name="Liu L."/>
            <person name="Liang L."/>
            <person name="Wang T."/>
            <person name="Zhang X."/>
        </authorList>
    </citation>
    <scope>NUCLEOTIDE SEQUENCE [LARGE SCALE GENOMIC DNA]</scope>
    <source>
        <strain evidence="1 2">JCM 19897</strain>
    </source>
</reference>
<evidence type="ECO:0000313" key="1">
    <source>
        <dbReference type="EMBL" id="PSJ57090.1"/>
    </source>
</evidence>
<proteinExistence type="predicted"/>